<feature type="non-terminal residue" evidence="1">
    <location>
        <position position="1"/>
    </location>
</feature>
<proteinExistence type="predicted"/>
<organism evidence="1 2">
    <name type="scientific">Drosophila rubida</name>
    <dbReference type="NCBI Taxonomy" id="30044"/>
    <lineage>
        <taxon>Eukaryota</taxon>
        <taxon>Metazoa</taxon>
        <taxon>Ecdysozoa</taxon>
        <taxon>Arthropoda</taxon>
        <taxon>Hexapoda</taxon>
        <taxon>Insecta</taxon>
        <taxon>Pterygota</taxon>
        <taxon>Neoptera</taxon>
        <taxon>Endopterygota</taxon>
        <taxon>Diptera</taxon>
        <taxon>Brachycera</taxon>
        <taxon>Muscomorpha</taxon>
        <taxon>Ephydroidea</taxon>
        <taxon>Drosophilidae</taxon>
        <taxon>Drosophila</taxon>
    </lineage>
</organism>
<dbReference type="Proteomes" id="UP001200034">
    <property type="component" value="Unassembled WGS sequence"/>
</dbReference>
<protein>
    <submittedName>
        <fullName evidence="1">Uncharacterized protein</fullName>
    </submittedName>
</protein>
<sequence length="94" mass="10507">SSHLNAVLLKCSENDNKEKPCVSHLIVKINFAPSLNSDNVHKLLILDAIYEPSKRQTLKIMSPYVIVVTRSAPVITYPLKSSNVSLLFIILFSK</sequence>
<keyword evidence="2" id="KW-1185">Reference proteome</keyword>
<dbReference type="AlphaFoldDB" id="A0AAD4JU16"/>
<evidence type="ECO:0000313" key="1">
    <source>
        <dbReference type="EMBL" id="KAH8359550.1"/>
    </source>
</evidence>
<gene>
    <name evidence="1" type="ORF">KR093_007379</name>
</gene>
<reference evidence="1" key="1">
    <citation type="journal article" date="2021" name="Mol. Ecol. Resour.">
        <title>Phylogenomic analyses of the genus Drosophila reveals genomic signals of climate adaptation.</title>
        <authorList>
            <person name="Li F."/>
            <person name="Rane R.V."/>
            <person name="Luria V."/>
            <person name="Xiong Z."/>
            <person name="Chen J."/>
            <person name="Li Z."/>
            <person name="Catullo R.A."/>
            <person name="Griffin P.C."/>
            <person name="Schiffer M."/>
            <person name="Pearce S."/>
            <person name="Lee S.F."/>
            <person name="McElroy K."/>
            <person name="Stocker A."/>
            <person name="Shirriffs J."/>
            <person name="Cockerell F."/>
            <person name="Coppin C."/>
            <person name="Sgro C.M."/>
            <person name="Karger A."/>
            <person name="Cain J.W."/>
            <person name="Weber J.A."/>
            <person name="Santpere G."/>
            <person name="Kirschner M.W."/>
            <person name="Hoffmann A.A."/>
            <person name="Oakeshott J.G."/>
            <person name="Zhang G."/>
        </authorList>
    </citation>
    <scope>NUCLEOTIDE SEQUENCE</scope>
    <source>
        <strain evidence="1">BGI-SZ-2011g</strain>
    </source>
</reference>
<feature type="non-terminal residue" evidence="1">
    <location>
        <position position="94"/>
    </location>
</feature>
<name>A0AAD4JU16_9MUSC</name>
<dbReference type="EMBL" id="JAJJHW010003409">
    <property type="protein sequence ID" value="KAH8359550.1"/>
    <property type="molecule type" value="Genomic_DNA"/>
</dbReference>
<accession>A0AAD4JU16</accession>
<comment type="caution">
    <text evidence="1">The sequence shown here is derived from an EMBL/GenBank/DDBJ whole genome shotgun (WGS) entry which is preliminary data.</text>
</comment>
<evidence type="ECO:0000313" key="2">
    <source>
        <dbReference type="Proteomes" id="UP001200034"/>
    </source>
</evidence>